<gene>
    <name evidence="2" type="ORF">MAPG_04935</name>
</gene>
<reference evidence="4" key="2">
    <citation type="submission" date="2010-05" db="EMBL/GenBank/DDBJ databases">
        <title>The genome sequence of Magnaporthe poae strain ATCC 64411.</title>
        <authorList>
            <person name="Ma L.-J."/>
            <person name="Dead R."/>
            <person name="Young S."/>
            <person name="Zeng Q."/>
            <person name="Koehrsen M."/>
            <person name="Alvarado L."/>
            <person name="Berlin A."/>
            <person name="Chapman S.B."/>
            <person name="Chen Z."/>
            <person name="Freedman E."/>
            <person name="Gellesch M."/>
            <person name="Goldberg J."/>
            <person name="Griggs A."/>
            <person name="Gujja S."/>
            <person name="Heilman E.R."/>
            <person name="Heiman D."/>
            <person name="Hepburn T."/>
            <person name="Howarth C."/>
            <person name="Jen D."/>
            <person name="Larson L."/>
            <person name="Mehta T."/>
            <person name="Neiman D."/>
            <person name="Pearson M."/>
            <person name="Roberts A."/>
            <person name="Saif S."/>
            <person name="Shea T."/>
            <person name="Shenoy N."/>
            <person name="Sisk P."/>
            <person name="Stolte C."/>
            <person name="Sykes S."/>
            <person name="Walk T."/>
            <person name="White J."/>
            <person name="Yandava C."/>
            <person name="Haas B."/>
            <person name="Nusbaum C."/>
            <person name="Birren B."/>
        </authorList>
    </citation>
    <scope>NUCLEOTIDE SEQUENCE [LARGE SCALE GENOMIC DNA]</scope>
    <source>
        <strain evidence="4">ATCC 64411 / 73-15</strain>
    </source>
</reference>
<evidence type="ECO:0000256" key="1">
    <source>
        <dbReference type="SAM" id="MobiDB-lite"/>
    </source>
</evidence>
<reference evidence="3" key="5">
    <citation type="submission" date="2015-06" db="UniProtKB">
        <authorList>
            <consortium name="EnsemblFungi"/>
        </authorList>
    </citation>
    <scope>IDENTIFICATION</scope>
    <source>
        <strain evidence="3">ATCC 64411</strain>
    </source>
</reference>
<protein>
    <submittedName>
        <fullName evidence="2 3">Uncharacterized protein</fullName>
    </submittedName>
</protein>
<dbReference type="AlphaFoldDB" id="A0A0C4DY26"/>
<dbReference type="VEuPathDB" id="FungiDB:MAPG_04935"/>
<evidence type="ECO:0000313" key="4">
    <source>
        <dbReference type="Proteomes" id="UP000011715"/>
    </source>
</evidence>
<reference evidence="3" key="4">
    <citation type="journal article" date="2015" name="G3 (Bethesda)">
        <title>Genome sequences of three phytopathogenic species of the Magnaporthaceae family of fungi.</title>
        <authorList>
            <person name="Okagaki L.H."/>
            <person name="Nunes C.C."/>
            <person name="Sailsbery J."/>
            <person name="Clay B."/>
            <person name="Brown D."/>
            <person name="John T."/>
            <person name="Oh Y."/>
            <person name="Young N."/>
            <person name="Fitzgerald M."/>
            <person name="Haas B.J."/>
            <person name="Zeng Q."/>
            <person name="Young S."/>
            <person name="Adiconis X."/>
            <person name="Fan L."/>
            <person name="Levin J.Z."/>
            <person name="Mitchell T.K."/>
            <person name="Okubara P.A."/>
            <person name="Farman M.L."/>
            <person name="Kohn L.M."/>
            <person name="Birren B."/>
            <person name="Ma L.-J."/>
            <person name="Dean R.A."/>
        </authorList>
    </citation>
    <scope>NUCLEOTIDE SEQUENCE</scope>
    <source>
        <strain evidence="3">ATCC 64411 / 73-15</strain>
    </source>
</reference>
<dbReference type="Proteomes" id="UP000011715">
    <property type="component" value="Unassembled WGS sequence"/>
</dbReference>
<feature type="region of interest" description="Disordered" evidence="1">
    <location>
        <begin position="24"/>
        <end position="44"/>
    </location>
</feature>
<name>A0A0C4DY26_MAGP6</name>
<dbReference type="EnsemblFungi" id="MAPG_04935T0">
    <property type="protein sequence ID" value="MAPG_04935T0"/>
    <property type="gene ID" value="MAPG_04935"/>
</dbReference>
<feature type="region of interest" description="Disordered" evidence="1">
    <location>
        <begin position="66"/>
        <end position="89"/>
    </location>
</feature>
<keyword evidence="4" id="KW-1185">Reference proteome</keyword>
<evidence type="ECO:0000313" key="3">
    <source>
        <dbReference type="EnsemblFungi" id="MAPG_04935T0"/>
    </source>
</evidence>
<reference evidence="2" key="1">
    <citation type="submission" date="2010-05" db="EMBL/GenBank/DDBJ databases">
        <title>The Genome Sequence of Magnaporthe poae strain ATCC 64411.</title>
        <authorList>
            <consortium name="The Broad Institute Genome Sequencing Platform"/>
            <consortium name="Broad Institute Genome Sequencing Center for Infectious Disease"/>
            <person name="Ma L.-J."/>
            <person name="Dead R."/>
            <person name="Young S."/>
            <person name="Zeng Q."/>
            <person name="Koehrsen M."/>
            <person name="Alvarado L."/>
            <person name="Berlin A."/>
            <person name="Chapman S.B."/>
            <person name="Chen Z."/>
            <person name="Freedman E."/>
            <person name="Gellesch M."/>
            <person name="Goldberg J."/>
            <person name="Griggs A."/>
            <person name="Gujja S."/>
            <person name="Heilman E.R."/>
            <person name="Heiman D."/>
            <person name="Hepburn T."/>
            <person name="Howarth C."/>
            <person name="Jen D."/>
            <person name="Larson L."/>
            <person name="Mehta T."/>
            <person name="Neiman D."/>
            <person name="Pearson M."/>
            <person name="Roberts A."/>
            <person name="Saif S."/>
            <person name="Shea T."/>
            <person name="Shenoy N."/>
            <person name="Sisk P."/>
            <person name="Stolte C."/>
            <person name="Sykes S."/>
            <person name="Walk T."/>
            <person name="White J."/>
            <person name="Yandava C."/>
            <person name="Haas B."/>
            <person name="Nusbaum C."/>
            <person name="Birren B."/>
        </authorList>
    </citation>
    <scope>NUCLEOTIDE SEQUENCE</scope>
    <source>
        <strain evidence="2">ATCC 64411</strain>
    </source>
</reference>
<reference evidence="2" key="3">
    <citation type="submission" date="2011-03" db="EMBL/GenBank/DDBJ databases">
        <title>Annotation of Magnaporthe poae ATCC 64411.</title>
        <authorList>
            <person name="Ma L.-J."/>
            <person name="Dead R."/>
            <person name="Young S.K."/>
            <person name="Zeng Q."/>
            <person name="Gargeya S."/>
            <person name="Fitzgerald M."/>
            <person name="Haas B."/>
            <person name="Abouelleil A."/>
            <person name="Alvarado L."/>
            <person name="Arachchi H.M."/>
            <person name="Berlin A."/>
            <person name="Brown A."/>
            <person name="Chapman S.B."/>
            <person name="Chen Z."/>
            <person name="Dunbar C."/>
            <person name="Freedman E."/>
            <person name="Gearin G."/>
            <person name="Gellesch M."/>
            <person name="Goldberg J."/>
            <person name="Griggs A."/>
            <person name="Gujja S."/>
            <person name="Heiman D."/>
            <person name="Howarth C."/>
            <person name="Larson L."/>
            <person name="Lui A."/>
            <person name="MacDonald P.J.P."/>
            <person name="Mehta T."/>
            <person name="Montmayeur A."/>
            <person name="Murphy C."/>
            <person name="Neiman D."/>
            <person name="Pearson M."/>
            <person name="Priest M."/>
            <person name="Roberts A."/>
            <person name="Saif S."/>
            <person name="Shea T."/>
            <person name="Shenoy N."/>
            <person name="Sisk P."/>
            <person name="Stolte C."/>
            <person name="Sykes S."/>
            <person name="Yandava C."/>
            <person name="Wortman J."/>
            <person name="Nusbaum C."/>
            <person name="Birren B."/>
        </authorList>
    </citation>
    <scope>NUCLEOTIDE SEQUENCE</scope>
    <source>
        <strain evidence="2">ATCC 64411</strain>
    </source>
</reference>
<evidence type="ECO:0000313" key="2">
    <source>
        <dbReference type="EMBL" id="KLU85916.1"/>
    </source>
</evidence>
<accession>A0A0C4DY26</accession>
<organism evidence="3 4">
    <name type="scientific">Magnaporthiopsis poae (strain ATCC 64411 / 73-15)</name>
    <name type="common">Kentucky bluegrass fungus</name>
    <name type="synonym">Magnaporthe poae</name>
    <dbReference type="NCBI Taxonomy" id="644358"/>
    <lineage>
        <taxon>Eukaryota</taxon>
        <taxon>Fungi</taxon>
        <taxon>Dikarya</taxon>
        <taxon>Ascomycota</taxon>
        <taxon>Pezizomycotina</taxon>
        <taxon>Sordariomycetes</taxon>
        <taxon>Sordariomycetidae</taxon>
        <taxon>Magnaporthales</taxon>
        <taxon>Magnaporthaceae</taxon>
        <taxon>Magnaporthiopsis</taxon>
    </lineage>
</organism>
<proteinExistence type="predicted"/>
<dbReference type="EMBL" id="GL876969">
    <property type="protein sequence ID" value="KLU85916.1"/>
    <property type="molecule type" value="Genomic_DNA"/>
</dbReference>
<dbReference type="EMBL" id="ADBL01001152">
    <property type="status" value="NOT_ANNOTATED_CDS"/>
    <property type="molecule type" value="Genomic_DNA"/>
</dbReference>
<sequence length="128" mass="14248">MVRRGPLGGLFRLHSAPFCLFPRAHSHQPTTGRRDGLNRGRPSCRSRVGLAETQWLDRQTDYAARYGKRPADASSAVGRGPRKRSHVSVQYRPRLSAKHEFQNIDAASPTAAKVVFLLLLDTPPTMDT</sequence>